<evidence type="ECO:0008006" key="4">
    <source>
        <dbReference type="Google" id="ProtNLM"/>
    </source>
</evidence>
<organism evidence="2 3">
    <name type="scientific">SAR92 bacterium BACL26 MAG-121220-bin70</name>
    <dbReference type="NCBI Taxonomy" id="1655626"/>
    <lineage>
        <taxon>Bacteria</taxon>
        <taxon>Pseudomonadati</taxon>
        <taxon>Pseudomonadota</taxon>
        <taxon>Gammaproteobacteria</taxon>
        <taxon>Cellvibrionales</taxon>
        <taxon>Porticoccaceae</taxon>
        <taxon>SAR92 clade</taxon>
    </lineage>
</organism>
<accession>A0A0R2UD29</accession>
<proteinExistence type="predicted"/>
<keyword evidence="1" id="KW-0812">Transmembrane</keyword>
<reference evidence="2 3" key="1">
    <citation type="submission" date="2015-10" db="EMBL/GenBank/DDBJ databases">
        <title>Metagenome-Assembled Genomes uncover a global brackish microbiome.</title>
        <authorList>
            <person name="Hugerth L.W."/>
            <person name="Larsson J."/>
            <person name="Alneberg J."/>
            <person name="Lindh M.V."/>
            <person name="Legrand C."/>
            <person name="Pinhassi J."/>
            <person name="Andersson A.F."/>
        </authorList>
    </citation>
    <scope>NUCLEOTIDE SEQUENCE [LARGE SCALE GENOMIC DNA]</scope>
    <source>
        <strain evidence="2">BACL26 MAG-121220-bin70</strain>
    </source>
</reference>
<dbReference type="Pfam" id="PF11911">
    <property type="entry name" value="DUF3429"/>
    <property type="match status" value="1"/>
</dbReference>
<keyword evidence="1" id="KW-1133">Transmembrane helix</keyword>
<protein>
    <recommendedName>
        <fullName evidence="4">DUF3429 domain-containing protein</fullName>
    </recommendedName>
</protein>
<evidence type="ECO:0000313" key="3">
    <source>
        <dbReference type="Proteomes" id="UP000051213"/>
    </source>
</evidence>
<comment type="caution">
    <text evidence="2">The sequence shown here is derived from an EMBL/GenBank/DDBJ whole genome shotgun (WGS) entry which is preliminary data.</text>
</comment>
<gene>
    <name evidence="2" type="ORF">ABS24_05650</name>
</gene>
<keyword evidence="1" id="KW-0472">Membrane</keyword>
<dbReference type="InterPro" id="IPR021836">
    <property type="entry name" value="DUF3429"/>
</dbReference>
<feature type="transmembrane region" description="Helical" evidence="1">
    <location>
        <begin position="106"/>
        <end position="126"/>
    </location>
</feature>
<dbReference type="EMBL" id="LICA01000016">
    <property type="protein sequence ID" value="KRO97124.1"/>
    <property type="molecule type" value="Genomic_DNA"/>
</dbReference>
<sequence length="159" mass="17642">MTVLTLIRILGYAGIIPFAIPVWLMIDGFWFGPGLQSAALFGLYAPYIFIAYSAVILSFMSGTLWANVQMTGNLSLVKPAVLMSNFLALSAWFALLLIYIAPIMTIFAVTLLMLGFISLLWAERIVDSGTKVYWRMRLSLTTIVTALHLVVAILMLMEL</sequence>
<dbReference type="Proteomes" id="UP000051213">
    <property type="component" value="Unassembled WGS sequence"/>
</dbReference>
<feature type="transmembrane region" description="Helical" evidence="1">
    <location>
        <begin position="44"/>
        <end position="68"/>
    </location>
</feature>
<feature type="transmembrane region" description="Helical" evidence="1">
    <location>
        <begin position="138"/>
        <end position="157"/>
    </location>
</feature>
<feature type="transmembrane region" description="Helical" evidence="1">
    <location>
        <begin position="12"/>
        <end position="32"/>
    </location>
</feature>
<feature type="transmembrane region" description="Helical" evidence="1">
    <location>
        <begin position="80"/>
        <end position="100"/>
    </location>
</feature>
<name>A0A0R2UD29_9GAMM</name>
<evidence type="ECO:0000313" key="2">
    <source>
        <dbReference type="EMBL" id="KRO97124.1"/>
    </source>
</evidence>
<evidence type="ECO:0000256" key="1">
    <source>
        <dbReference type="SAM" id="Phobius"/>
    </source>
</evidence>
<dbReference type="AlphaFoldDB" id="A0A0R2UD29"/>